<accession>R8CHX2</accession>
<dbReference type="EMBL" id="AHDZ01000075">
    <property type="protein sequence ID" value="EOO11202.1"/>
    <property type="molecule type" value="Genomic_DNA"/>
</dbReference>
<dbReference type="AlphaFoldDB" id="R8CHX2"/>
<gene>
    <name evidence="1" type="ORF">IGA_05850</name>
</gene>
<proteinExistence type="predicted"/>
<dbReference type="Proteomes" id="UP000014003">
    <property type="component" value="Unassembled WGS sequence"/>
</dbReference>
<organism evidence="1 2">
    <name type="scientific">Bacillus cereus HuA3-9</name>
    <dbReference type="NCBI Taxonomy" id="1053205"/>
    <lineage>
        <taxon>Bacteria</taxon>
        <taxon>Bacillati</taxon>
        <taxon>Bacillota</taxon>
        <taxon>Bacilli</taxon>
        <taxon>Bacillales</taxon>
        <taxon>Bacillaceae</taxon>
        <taxon>Bacillus</taxon>
        <taxon>Bacillus cereus group</taxon>
    </lineage>
</organism>
<dbReference type="HOGENOM" id="CLU_1281071_0_0_9"/>
<sequence>MKFEKMKLLLKTYRLLILKRYYIFQFKREKQDKYERISPALVISKERNIHMKFTPDALAEFHRDINLLKDGKIANDLVQLFLNELDLEKIKSNKTRYTDYSMQVSRIMLLKVIRVLRKEMKIQYIDSKTYARMSLEQLEHLKEKVNNSHLDVLIIEKRVKIKRQIKARLRLIPLDKLQALHEQLKSGEAEEKKKAANIINRTIKKSGSGNNKYIHVKMILK</sequence>
<dbReference type="RefSeq" id="WP_016095045.1">
    <property type="nucleotide sequence ID" value="NZ_KB976127.1"/>
</dbReference>
<name>R8CHX2_BACCE</name>
<evidence type="ECO:0000313" key="2">
    <source>
        <dbReference type="Proteomes" id="UP000014003"/>
    </source>
</evidence>
<reference evidence="1 2" key="1">
    <citation type="submission" date="2012-12" db="EMBL/GenBank/DDBJ databases">
        <title>The Genome Sequence of Bacillus cereus HuA3-9.</title>
        <authorList>
            <consortium name="The Broad Institute Genome Sequencing Platform"/>
            <consortium name="The Broad Institute Genome Sequencing Center for Infectious Disease"/>
            <person name="Feldgarden M."/>
            <person name="Van der Auwera G.A."/>
            <person name="Mahillon J."/>
            <person name="Duprez V."/>
            <person name="Timmery S."/>
            <person name="Mattelet C."/>
            <person name="Dierick K."/>
            <person name="Sun M."/>
            <person name="Yu Z."/>
            <person name="Zhu L."/>
            <person name="Hu X."/>
            <person name="Shank E.B."/>
            <person name="Swiecicka I."/>
            <person name="Hansen B.M."/>
            <person name="Andrup L."/>
            <person name="Walker B."/>
            <person name="Young S.K."/>
            <person name="Zeng Q."/>
            <person name="Gargeya S."/>
            <person name="Fitzgerald M."/>
            <person name="Haas B."/>
            <person name="Abouelleil A."/>
            <person name="Alvarado L."/>
            <person name="Arachchi H.M."/>
            <person name="Berlin A.M."/>
            <person name="Chapman S.B."/>
            <person name="Dewar J."/>
            <person name="Goldberg J."/>
            <person name="Griggs A."/>
            <person name="Gujja S."/>
            <person name="Hansen M."/>
            <person name="Howarth C."/>
            <person name="Imamovic A."/>
            <person name="Larimer J."/>
            <person name="McCowan C."/>
            <person name="Murphy C."/>
            <person name="Neiman D."/>
            <person name="Pearson M."/>
            <person name="Priest M."/>
            <person name="Roberts A."/>
            <person name="Saif S."/>
            <person name="Shea T."/>
            <person name="Sisk P."/>
            <person name="Sykes S."/>
            <person name="Wortman J."/>
            <person name="Nusbaum C."/>
            <person name="Birren B."/>
        </authorList>
    </citation>
    <scope>NUCLEOTIDE SEQUENCE [LARGE SCALE GENOMIC DNA]</scope>
    <source>
        <strain evidence="1 2">HuA3-9</strain>
    </source>
</reference>
<dbReference type="PATRIC" id="fig|1053205.3.peg.5884"/>
<protein>
    <submittedName>
        <fullName evidence="1">Uncharacterized protein</fullName>
    </submittedName>
</protein>
<evidence type="ECO:0000313" key="1">
    <source>
        <dbReference type="EMBL" id="EOO11202.1"/>
    </source>
</evidence>
<comment type="caution">
    <text evidence="1">The sequence shown here is derived from an EMBL/GenBank/DDBJ whole genome shotgun (WGS) entry which is preliminary data.</text>
</comment>